<evidence type="ECO:0000313" key="3">
    <source>
        <dbReference type="EMBL" id="GCL40895.1"/>
    </source>
</evidence>
<proteinExistence type="predicted"/>
<comment type="caution">
    <text evidence="3">The sequence shown here is derived from an EMBL/GenBank/DDBJ whole genome shotgun (WGS) entry which is preliminary data.</text>
</comment>
<accession>A0A480A773</accession>
<dbReference type="SUPFAM" id="SSF54593">
    <property type="entry name" value="Glyoxalase/Bleomycin resistance protein/Dihydroxybiphenyl dioxygenase"/>
    <property type="match status" value="1"/>
</dbReference>
<dbReference type="Proteomes" id="UP000299367">
    <property type="component" value="Unassembled WGS sequence"/>
</dbReference>
<dbReference type="GO" id="GO:0046872">
    <property type="term" value="F:metal ion binding"/>
    <property type="evidence" value="ECO:0007669"/>
    <property type="project" value="UniProtKB-KW"/>
</dbReference>
<dbReference type="InterPro" id="IPR037523">
    <property type="entry name" value="VOC_core"/>
</dbReference>
<dbReference type="InterPro" id="IPR004360">
    <property type="entry name" value="Glyas_Fos-R_dOase_dom"/>
</dbReference>
<dbReference type="PROSITE" id="PS51819">
    <property type="entry name" value="VOC"/>
    <property type="match status" value="1"/>
</dbReference>
<reference evidence="4" key="1">
    <citation type="submission" date="2019-02" db="EMBL/GenBank/DDBJ databases">
        <title>Draft genome sequence of Dolichospermum planctonicum NIES-80.</title>
        <authorList>
            <person name="Yamaguchi H."/>
            <person name="Suzuki S."/>
            <person name="Kawachi M."/>
        </authorList>
    </citation>
    <scope>NUCLEOTIDE SEQUENCE [LARGE SCALE GENOMIC DNA]</scope>
    <source>
        <strain evidence="4">NIES-80</strain>
    </source>
</reference>
<dbReference type="PANTHER" id="PTHR21366">
    <property type="entry name" value="GLYOXALASE FAMILY PROTEIN"/>
    <property type="match status" value="1"/>
</dbReference>
<sequence length="157" mass="17933">MPAQGVPHLDEIRCMCGYLRLTLNFPISFESTIMQIIQSLHTAILITDLDRSDYFYTHILGLEKVERPLKYPGIWYQIGNYQLHLIVAPTVPTDKQQEKWGQNPHIAFAVMDLEIIKSELTAKNYPFQASASGRPAIFIQDPDQNIIELSQAFADKI</sequence>
<dbReference type="Pfam" id="PF00903">
    <property type="entry name" value="Glyoxalase"/>
    <property type="match status" value="1"/>
</dbReference>
<dbReference type="PROSITE" id="PS00934">
    <property type="entry name" value="GLYOXALASE_I_1"/>
    <property type="match status" value="1"/>
</dbReference>
<feature type="domain" description="VOC" evidence="2">
    <location>
        <begin position="38"/>
        <end position="152"/>
    </location>
</feature>
<dbReference type="InterPro" id="IPR018146">
    <property type="entry name" value="Glyoxalase_1_CS"/>
</dbReference>
<name>A0A480A773_9CYAN</name>
<evidence type="ECO:0000313" key="4">
    <source>
        <dbReference type="Proteomes" id="UP000299367"/>
    </source>
</evidence>
<evidence type="ECO:0000256" key="1">
    <source>
        <dbReference type="ARBA" id="ARBA00022723"/>
    </source>
</evidence>
<keyword evidence="1" id="KW-0479">Metal-binding</keyword>
<dbReference type="PANTHER" id="PTHR21366:SF22">
    <property type="entry name" value="VOC DOMAIN-CONTAINING PROTEIN"/>
    <property type="match status" value="1"/>
</dbReference>
<organism evidence="3 4">
    <name type="scientific">Dolichospermum planctonicum</name>
    <dbReference type="NCBI Taxonomy" id="136072"/>
    <lineage>
        <taxon>Bacteria</taxon>
        <taxon>Bacillati</taxon>
        <taxon>Cyanobacteriota</taxon>
        <taxon>Cyanophyceae</taxon>
        <taxon>Nostocales</taxon>
        <taxon>Aphanizomenonaceae</taxon>
        <taxon>Dolichospermum</taxon>
    </lineage>
</organism>
<dbReference type="InterPro" id="IPR029068">
    <property type="entry name" value="Glyas_Bleomycin-R_OHBP_Dase"/>
</dbReference>
<gene>
    <name evidence="3" type="ORF">NIES80_05850</name>
</gene>
<protein>
    <recommendedName>
        <fullName evidence="2">VOC domain-containing protein</fullName>
    </recommendedName>
</protein>
<dbReference type="EMBL" id="BJCF01000004">
    <property type="protein sequence ID" value="GCL40895.1"/>
    <property type="molecule type" value="Genomic_DNA"/>
</dbReference>
<dbReference type="Gene3D" id="3.10.180.10">
    <property type="entry name" value="2,3-Dihydroxybiphenyl 1,2-Dioxygenase, domain 1"/>
    <property type="match status" value="1"/>
</dbReference>
<dbReference type="AlphaFoldDB" id="A0A480A773"/>
<dbReference type="GO" id="GO:0004462">
    <property type="term" value="F:lactoylglutathione lyase activity"/>
    <property type="evidence" value="ECO:0007669"/>
    <property type="project" value="InterPro"/>
</dbReference>
<evidence type="ECO:0000259" key="2">
    <source>
        <dbReference type="PROSITE" id="PS51819"/>
    </source>
</evidence>
<dbReference type="InterPro" id="IPR050383">
    <property type="entry name" value="GlyoxalaseI/FosfomycinResist"/>
</dbReference>